<accession>A0A8T2SU65</accession>
<dbReference type="Proteomes" id="UP000825935">
    <property type="component" value="Chromosome 17"/>
</dbReference>
<keyword evidence="3" id="KW-1185">Reference proteome</keyword>
<reference evidence="2" key="1">
    <citation type="submission" date="2021-08" db="EMBL/GenBank/DDBJ databases">
        <title>WGS assembly of Ceratopteris richardii.</title>
        <authorList>
            <person name="Marchant D.B."/>
            <person name="Chen G."/>
            <person name="Jenkins J."/>
            <person name="Shu S."/>
            <person name="Leebens-Mack J."/>
            <person name="Grimwood J."/>
            <person name="Schmutz J."/>
            <person name="Soltis P."/>
            <person name="Soltis D."/>
            <person name="Chen Z.-H."/>
        </authorList>
    </citation>
    <scope>NUCLEOTIDE SEQUENCE</scope>
    <source>
        <strain evidence="2">Whitten #5841</strain>
        <tissue evidence="2">Leaf</tissue>
    </source>
</reference>
<sequence length="136" mass="14506">MATLTRGVSFRRQGSSGRTWGENWDMSNEVGLVPVKAKSGPLLQQTTAAQISTPSPSRGPPPTRRYNQRNSNMKRSHSSHDIPSLRNGYASCLLIGKPSPASITSAMSVSSSSITGKGSGGIVAWLRKAFVAKSEF</sequence>
<organism evidence="2 3">
    <name type="scientific">Ceratopteris richardii</name>
    <name type="common">Triangle waterfern</name>
    <dbReference type="NCBI Taxonomy" id="49495"/>
    <lineage>
        <taxon>Eukaryota</taxon>
        <taxon>Viridiplantae</taxon>
        <taxon>Streptophyta</taxon>
        <taxon>Embryophyta</taxon>
        <taxon>Tracheophyta</taxon>
        <taxon>Polypodiopsida</taxon>
        <taxon>Polypodiidae</taxon>
        <taxon>Polypodiales</taxon>
        <taxon>Pteridineae</taxon>
        <taxon>Pteridaceae</taxon>
        <taxon>Parkerioideae</taxon>
        <taxon>Ceratopteris</taxon>
    </lineage>
</organism>
<dbReference type="OrthoDB" id="1938078at2759"/>
<protein>
    <submittedName>
        <fullName evidence="2">Uncharacterized protein</fullName>
    </submittedName>
</protein>
<comment type="caution">
    <text evidence="2">The sequence shown here is derived from an EMBL/GenBank/DDBJ whole genome shotgun (WGS) entry which is preliminary data.</text>
</comment>
<evidence type="ECO:0000313" key="3">
    <source>
        <dbReference type="Proteomes" id="UP000825935"/>
    </source>
</evidence>
<proteinExistence type="predicted"/>
<evidence type="ECO:0000256" key="1">
    <source>
        <dbReference type="SAM" id="MobiDB-lite"/>
    </source>
</evidence>
<feature type="region of interest" description="Disordered" evidence="1">
    <location>
        <begin position="47"/>
        <end position="84"/>
    </location>
</feature>
<gene>
    <name evidence="2" type="ORF">KP509_17G013700</name>
</gene>
<dbReference type="AlphaFoldDB" id="A0A8T2SU65"/>
<name>A0A8T2SU65_CERRI</name>
<feature type="region of interest" description="Disordered" evidence="1">
    <location>
        <begin position="1"/>
        <end position="25"/>
    </location>
</feature>
<dbReference type="EMBL" id="CM035422">
    <property type="protein sequence ID" value="KAH7372629.1"/>
    <property type="molecule type" value="Genomic_DNA"/>
</dbReference>
<evidence type="ECO:0000313" key="2">
    <source>
        <dbReference type="EMBL" id="KAH7372629.1"/>
    </source>
</evidence>